<gene>
    <name evidence="1" type="ORF">KF282_0123</name>
</gene>
<protein>
    <submittedName>
        <fullName evidence="1">Uncharacterized protein</fullName>
    </submittedName>
</protein>
<name>A0A0V8D3T0_LACLL</name>
<sequence length="65" mass="7627">MESLQIPNWVVKELESASIGSHGNCPRFLRGFDSYSKEFQSFWLNNYDICNAWLNPLTRKFVEVI</sequence>
<organism evidence="1 2">
    <name type="scientific">Lactococcus lactis subsp. lactis</name>
    <name type="common">Streptococcus lactis</name>
    <dbReference type="NCBI Taxonomy" id="1360"/>
    <lineage>
        <taxon>Bacteria</taxon>
        <taxon>Bacillati</taxon>
        <taxon>Bacillota</taxon>
        <taxon>Bacilli</taxon>
        <taxon>Lactobacillales</taxon>
        <taxon>Streptococcaceae</taxon>
        <taxon>Lactococcus</taxon>
    </lineage>
</organism>
<dbReference type="Proteomes" id="UP000053058">
    <property type="component" value="Unassembled WGS sequence"/>
</dbReference>
<reference evidence="2" key="1">
    <citation type="submission" date="2015-10" db="EMBL/GenBank/DDBJ databases">
        <title>Draft Genome Sequences of 11 Lactococcus lactis subspecies cremoris strains.</title>
        <authorList>
            <person name="Wels M."/>
            <person name="Backus L."/>
            <person name="Boekhorst J."/>
            <person name="Dijkstra A."/>
            <person name="Beerthuizen M."/>
            <person name="Kelly W."/>
            <person name="Siezen R."/>
            <person name="Bachmann H."/>
            <person name="Van Hijum S."/>
        </authorList>
    </citation>
    <scope>NUCLEOTIDE SEQUENCE [LARGE SCALE GENOMIC DNA]</scope>
    <source>
        <strain evidence="2">KF282</strain>
    </source>
</reference>
<proteinExistence type="predicted"/>
<comment type="caution">
    <text evidence="1">The sequence shown here is derived from an EMBL/GenBank/DDBJ whole genome shotgun (WGS) entry which is preliminary data.</text>
</comment>
<dbReference type="AlphaFoldDB" id="A0A0V8D3T0"/>
<dbReference type="PATRIC" id="fig|1360.105.peg.1382"/>
<dbReference type="EMBL" id="LKLN01000006">
    <property type="protein sequence ID" value="KSU08256.1"/>
    <property type="molecule type" value="Genomic_DNA"/>
</dbReference>
<evidence type="ECO:0000313" key="2">
    <source>
        <dbReference type="Proteomes" id="UP000053058"/>
    </source>
</evidence>
<evidence type="ECO:0000313" key="1">
    <source>
        <dbReference type="EMBL" id="KSU08256.1"/>
    </source>
</evidence>
<dbReference type="RefSeq" id="WP_014735140.1">
    <property type="nucleotide sequence ID" value="NZ_CAKMCW010000034.1"/>
</dbReference>
<accession>A0A0V8D3T0</accession>